<evidence type="ECO:0000313" key="1">
    <source>
        <dbReference type="EMBL" id="KAL2052941.1"/>
    </source>
</evidence>
<dbReference type="InterPro" id="IPR029052">
    <property type="entry name" value="Metallo-depent_PP-like"/>
</dbReference>
<dbReference type="PANTHER" id="PTHR12905">
    <property type="entry name" value="METALLOPHOSPHOESTERASE"/>
    <property type="match status" value="1"/>
</dbReference>
<dbReference type="EMBL" id="JBHFEH010000024">
    <property type="protein sequence ID" value="KAL2052941.1"/>
    <property type="molecule type" value="Genomic_DNA"/>
</dbReference>
<reference evidence="1 2" key="1">
    <citation type="submission" date="2024-09" db="EMBL/GenBank/DDBJ databases">
        <title>Rethinking Asexuality: The Enigmatic Case of Functional Sexual Genes in Lepraria (Stereocaulaceae).</title>
        <authorList>
            <person name="Doellman M."/>
            <person name="Sun Y."/>
            <person name="Barcenas-Pena A."/>
            <person name="Lumbsch H.T."/>
            <person name="Grewe F."/>
        </authorList>
    </citation>
    <scope>NUCLEOTIDE SEQUENCE [LARGE SCALE GENOMIC DNA]</scope>
    <source>
        <strain evidence="1 2">Grewe 0041</strain>
    </source>
</reference>
<evidence type="ECO:0000313" key="2">
    <source>
        <dbReference type="Proteomes" id="UP001590951"/>
    </source>
</evidence>
<proteinExistence type="predicted"/>
<dbReference type="Proteomes" id="UP001590951">
    <property type="component" value="Unassembled WGS sequence"/>
</dbReference>
<sequence>MDRSFCRFQTSSIDALLKLNIMASSTVSTRVLIIPDTHNFQFETPNSPGCRLRRPLPKVDVLLHCGVSLRKGLETLGVIDVELKLVIAGNHDLDLDKEWWDAVHDNLEGHLKAVAVEEGTHSFTLGNGAKFTIHASSYSLELNSWAFMYECTEDGYNEEHQVASGVTSIARNPVPEFPGVDIVKTHGPPTAILDQCREHAGCEKLLRASRTARPRMHGFDHIHEAGGAKFVDWESEEGIMSQQEEKELADPPYESFQTAAGSYSFNPKI</sequence>
<accession>A0ABR4B7C8</accession>
<dbReference type="Gene3D" id="3.60.21.10">
    <property type="match status" value="1"/>
</dbReference>
<dbReference type="InterPro" id="IPR051693">
    <property type="entry name" value="UPF0046_metallophosphoest"/>
</dbReference>
<keyword evidence="2" id="KW-1185">Reference proteome</keyword>
<comment type="caution">
    <text evidence="1">The sequence shown here is derived from an EMBL/GenBank/DDBJ whole genome shotgun (WGS) entry which is preliminary data.</text>
</comment>
<name>A0ABR4B7C8_9LECA</name>
<dbReference type="SUPFAM" id="SSF56300">
    <property type="entry name" value="Metallo-dependent phosphatases"/>
    <property type="match status" value="1"/>
</dbReference>
<gene>
    <name evidence="1" type="ORF">ABVK25_006882</name>
</gene>
<organism evidence="1 2">
    <name type="scientific">Lepraria finkii</name>
    <dbReference type="NCBI Taxonomy" id="1340010"/>
    <lineage>
        <taxon>Eukaryota</taxon>
        <taxon>Fungi</taxon>
        <taxon>Dikarya</taxon>
        <taxon>Ascomycota</taxon>
        <taxon>Pezizomycotina</taxon>
        <taxon>Lecanoromycetes</taxon>
        <taxon>OSLEUM clade</taxon>
        <taxon>Lecanoromycetidae</taxon>
        <taxon>Lecanorales</taxon>
        <taxon>Lecanorineae</taxon>
        <taxon>Stereocaulaceae</taxon>
        <taxon>Lepraria</taxon>
    </lineage>
</organism>
<dbReference type="PANTHER" id="PTHR12905:SF0">
    <property type="entry name" value="CALCINEURIN-LIKE PHOSPHOESTERASE DOMAIN-CONTAINING PROTEIN"/>
    <property type="match status" value="1"/>
</dbReference>
<evidence type="ECO:0008006" key="3">
    <source>
        <dbReference type="Google" id="ProtNLM"/>
    </source>
</evidence>
<protein>
    <recommendedName>
        <fullName evidence="3">Calcineurin-like phosphoesterase domain-containing protein</fullName>
    </recommendedName>
</protein>